<dbReference type="GO" id="GO:0006313">
    <property type="term" value="P:DNA transposition"/>
    <property type="evidence" value="ECO:0007669"/>
    <property type="project" value="InterPro"/>
</dbReference>
<dbReference type="Proteomes" id="UP000076925">
    <property type="component" value="Unassembled WGS sequence"/>
</dbReference>
<dbReference type="GO" id="GO:0003677">
    <property type="term" value="F:DNA binding"/>
    <property type="evidence" value="ECO:0007669"/>
    <property type="project" value="InterPro"/>
</dbReference>
<dbReference type="GO" id="GO:0004803">
    <property type="term" value="F:transposase activity"/>
    <property type="evidence" value="ECO:0007669"/>
    <property type="project" value="InterPro"/>
</dbReference>
<evidence type="ECO:0000313" key="2">
    <source>
        <dbReference type="EMBL" id="KYC34954.1"/>
    </source>
</evidence>
<evidence type="ECO:0000259" key="1">
    <source>
        <dbReference type="Pfam" id="PF01609"/>
    </source>
</evidence>
<dbReference type="EMBL" id="ANNX02000062">
    <property type="protein sequence ID" value="KYC34954.1"/>
    <property type="molecule type" value="Genomic_DNA"/>
</dbReference>
<dbReference type="NCBIfam" id="NF033520">
    <property type="entry name" value="transpos_IS982"/>
    <property type="match status" value="1"/>
</dbReference>
<organism evidence="2 3">
    <name type="scientific">Scytonema hofmannii PCC 7110</name>
    <dbReference type="NCBI Taxonomy" id="128403"/>
    <lineage>
        <taxon>Bacteria</taxon>
        <taxon>Bacillati</taxon>
        <taxon>Cyanobacteriota</taxon>
        <taxon>Cyanophyceae</taxon>
        <taxon>Nostocales</taxon>
        <taxon>Scytonemataceae</taxon>
        <taxon>Scytonema</taxon>
    </lineage>
</organism>
<keyword evidence="3" id="KW-1185">Reference proteome</keyword>
<dbReference type="Pfam" id="PF01609">
    <property type="entry name" value="DDE_Tnp_1"/>
    <property type="match status" value="1"/>
</dbReference>
<reference evidence="2 3" key="1">
    <citation type="journal article" date="2013" name="Genome Biol. Evol.">
        <title>Genomes of Stigonematalean cyanobacteria (subsection V) and the evolution of oxygenic photosynthesis from prokaryotes to plastids.</title>
        <authorList>
            <person name="Dagan T."/>
            <person name="Roettger M."/>
            <person name="Stucken K."/>
            <person name="Landan G."/>
            <person name="Koch R."/>
            <person name="Major P."/>
            <person name="Gould S.B."/>
            <person name="Goremykin V.V."/>
            <person name="Rippka R."/>
            <person name="Tandeau de Marsac N."/>
            <person name="Gugger M."/>
            <person name="Lockhart P.J."/>
            <person name="Allen J.F."/>
            <person name="Brune I."/>
            <person name="Maus I."/>
            <person name="Puhler A."/>
            <person name="Martin W.F."/>
        </authorList>
    </citation>
    <scope>NUCLEOTIDE SEQUENCE [LARGE SCALE GENOMIC DNA]</scope>
    <source>
        <strain evidence="2 3">PCC 7110</strain>
    </source>
</reference>
<comment type="caution">
    <text evidence="2">The sequence shown here is derived from an EMBL/GenBank/DDBJ whole genome shotgun (WGS) entry which is preliminary data.</text>
</comment>
<dbReference type="AlphaFoldDB" id="A0A139WR92"/>
<protein>
    <submittedName>
        <fullName evidence="2">Transposase</fullName>
    </submittedName>
</protein>
<accession>A0A139WR92</accession>
<feature type="domain" description="Transposase IS4-like" evidence="1">
    <location>
        <begin position="98"/>
        <end position="270"/>
    </location>
</feature>
<dbReference type="STRING" id="128403.WA1_52070"/>
<gene>
    <name evidence="2" type="ORF">WA1_52070</name>
</gene>
<sequence length="292" mass="34524">MNNLIANYERILEVLRKISDETLVPYQRRIPKLKDLELISLALTSEFMGIDSENHLFRHIPETIGCKIERTVYNRRKRRLADGINDLRMKIAHYFNEFEDVFIIDSMPVEVCKLSRSNTSKICKENEYSYPNRGYCASQKMHFYGYKLHAVCSVSGIFQSIDLSPASIHDIHYLKDIREQLSDCTLLGDKGYLSSEIQIDLFNYAHIELQTPKRINQKNYKPQFYLFKKQRKRIETLFSQLCDQFMIRRNYAKTFEGFKTRLLTKITALTVVQFINKVYFNRNINKLKVSII</sequence>
<name>A0A139WR92_9CYAN</name>
<dbReference type="InterPro" id="IPR002559">
    <property type="entry name" value="Transposase_11"/>
</dbReference>
<proteinExistence type="predicted"/>
<dbReference type="OrthoDB" id="569888at2"/>
<dbReference type="RefSeq" id="WP_066613680.1">
    <property type="nucleotide sequence ID" value="NZ_KQ976381.1"/>
</dbReference>
<evidence type="ECO:0000313" key="3">
    <source>
        <dbReference type="Proteomes" id="UP000076925"/>
    </source>
</evidence>